<evidence type="ECO:0000313" key="2">
    <source>
        <dbReference type="EMBL" id="GMN24725.1"/>
    </source>
</evidence>
<dbReference type="AlphaFoldDB" id="A0AA87Z3U5"/>
<keyword evidence="4" id="KW-1185">Reference proteome</keyword>
<proteinExistence type="predicted"/>
<dbReference type="Proteomes" id="UP001187192">
    <property type="component" value="Unassembled WGS sequence"/>
</dbReference>
<evidence type="ECO:0000313" key="4">
    <source>
        <dbReference type="Proteomes" id="UP001187192"/>
    </source>
</evidence>
<evidence type="ECO:0000256" key="1">
    <source>
        <dbReference type="SAM" id="MobiDB-lite"/>
    </source>
</evidence>
<dbReference type="Gramene" id="FCD_00019780-RA">
    <property type="protein sequence ID" value="FCD_00019780-RA:cds"/>
    <property type="gene ID" value="FCD_00019780"/>
</dbReference>
<dbReference type="EMBL" id="BTGU01001517">
    <property type="protein sequence ID" value="GMN24725.1"/>
    <property type="molecule type" value="Genomic_DNA"/>
</dbReference>
<reference evidence="2" key="1">
    <citation type="submission" date="2023-07" db="EMBL/GenBank/DDBJ databases">
        <title>draft genome sequence of fig (Ficus carica).</title>
        <authorList>
            <person name="Takahashi T."/>
            <person name="Nishimura K."/>
        </authorList>
    </citation>
    <scope>NUCLEOTIDE SEQUENCE</scope>
</reference>
<evidence type="ECO:0000313" key="3">
    <source>
        <dbReference type="EMBL" id="GMN24742.1"/>
    </source>
</evidence>
<dbReference type="EMBL" id="BTGU01001518">
    <property type="protein sequence ID" value="GMN24742.1"/>
    <property type="molecule type" value="Genomic_DNA"/>
</dbReference>
<organism evidence="2 4">
    <name type="scientific">Ficus carica</name>
    <name type="common">Common fig</name>
    <dbReference type="NCBI Taxonomy" id="3494"/>
    <lineage>
        <taxon>Eukaryota</taxon>
        <taxon>Viridiplantae</taxon>
        <taxon>Streptophyta</taxon>
        <taxon>Embryophyta</taxon>
        <taxon>Tracheophyta</taxon>
        <taxon>Spermatophyta</taxon>
        <taxon>Magnoliopsida</taxon>
        <taxon>eudicotyledons</taxon>
        <taxon>Gunneridae</taxon>
        <taxon>Pentapetalae</taxon>
        <taxon>rosids</taxon>
        <taxon>fabids</taxon>
        <taxon>Rosales</taxon>
        <taxon>Moraceae</taxon>
        <taxon>Ficeae</taxon>
        <taxon>Ficus</taxon>
    </lineage>
</organism>
<accession>A0AA87Z3U5</accession>
<name>A0AA87Z3U5_FICCA</name>
<protein>
    <submittedName>
        <fullName evidence="2">Uncharacterized protein</fullName>
    </submittedName>
</protein>
<sequence length="36" mass="3828">MGQSGGARKKARPSPTVSMVKEKLEVKSVTVPDLES</sequence>
<gene>
    <name evidence="2" type="ORF">TIFTF001_040606</name>
    <name evidence="3" type="ORF">TIFTF001_040615</name>
</gene>
<feature type="region of interest" description="Disordered" evidence="1">
    <location>
        <begin position="1"/>
        <end position="36"/>
    </location>
</feature>
<comment type="caution">
    <text evidence="2">The sequence shown here is derived from an EMBL/GenBank/DDBJ whole genome shotgun (WGS) entry which is preliminary data.</text>
</comment>